<feature type="transmembrane region" description="Helical" evidence="1">
    <location>
        <begin position="41"/>
        <end position="61"/>
    </location>
</feature>
<comment type="caution">
    <text evidence="2">The sequence shown here is derived from an EMBL/GenBank/DDBJ whole genome shotgun (WGS) entry which is preliminary data.</text>
</comment>
<gene>
    <name evidence="2" type="ORF">GWI33_011157</name>
</gene>
<dbReference type="AlphaFoldDB" id="A0A834ID71"/>
<protein>
    <submittedName>
        <fullName evidence="2">Uncharacterized protein</fullName>
    </submittedName>
</protein>
<keyword evidence="1" id="KW-0812">Transmembrane</keyword>
<organism evidence="2 3">
    <name type="scientific">Rhynchophorus ferrugineus</name>
    <name type="common">Red palm weevil</name>
    <name type="synonym">Curculio ferrugineus</name>
    <dbReference type="NCBI Taxonomy" id="354439"/>
    <lineage>
        <taxon>Eukaryota</taxon>
        <taxon>Metazoa</taxon>
        <taxon>Ecdysozoa</taxon>
        <taxon>Arthropoda</taxon>
        <taxon>Hexapoda</taxon>
        <taxon>Insecta</taxon>
        <taxon>Pterygota</taxon>
        <taxon>Neoptera</taxon>
        <taxon>Endopterygota</taxon>
        <taxon>Coleoptera</taxon>
        <taxon>Polyphaga</taxon>
        <taxon>Cucujiformia</taxon>
        <taxon>Curculionidae</taxon>
        <taxon>Dryophthorinae</taxon>
        <taxon>Rhynchophorus</taxon>
    </lineage>
</organism>
<sequence>RGTRCVLGRIVFRRTRPVFESERRCRKVAVCSGSLVPRITVWFPLIVVLSMGGGGGSSVVGPR</sequence>
<keyword evidence="1" id="KW-1133">Transmembrane helix</keyword>
<name>A0A834ID71_RHYFE</name>
<accession>A0A834ID71</accession>
<keyword evidence="1" id="KW-0472">Membrane</keyword>
<keyword evidence="3" id="KW-1185">Reference proteome</keyword>
<evidence type="ECO:0000313" key="3">
    <source>
        <dbReference type="Proteomes" id="UP000625711"/>
    </source>
</evidence>
<proteinExistence type="predicted"/>
<evidence type="ECO:0000313" key="2">
    <source>
        <dbReference type="EMBL" id="KAF7275903.1"/>
    </source>
</evidence>
<dbReference type="EMBL" id="JAACXV010008803">
    <property type="protein sequence ID" value="KAF7275903.1"/>
    <property type="molecule type" value="Genomic_DNA"/>
</dbReference>
<reference evidence="2" key="1">
    <citation type="submission" date="2020-08" db="EMBL/GenBank/DDBJ databases">
        <title>Genome sequencing and assembly of the red palm weevil Rhynchophorus ferrugineus.</title>
        <authorList>
            <person name="Dias G.B."/>
            <person name="Bergman C.M."/>
            <person name="Manee M."/>
        </authorList>
    </citation>
    <scope>NUCLEOTIDE SEQUENCE</scope>
    <source>
        <strain evidence="2">AA-2017</strain>
        <tissue evidence="2">Whole larva</tissue>
    </source>
</reference>
<evidence type="ECO:0000256" key="1">
    <source>
        <dbReference type="SAM" id="Phobius"/>
    </source>
</evidence>
<feature type="non-terminal residue" evidence="2">
    <location>
        <position position="1"/>
    </location>
</feature>
<dbReference type="Proteomes" id="UP000625711">
    <property type="component" value="Unassembled WGS sequence"/>
</dbReference>